<gene>
    <name evidence="2" type="ORF">METZ01_LOCUS206914</name>
</gene>
<evidence type="ECO:0000313" key="2">
    <source>
        <dbReference type="EMBL" id="SVB54060.1"/>
    </source>
</evidence>
<dbReference type="Gene3D" id="3.30.450.40">
    <property type="match status" value="1"/>
</dbReference>
<sequence length="149" mass="15861">MVRPPFDNFTKPDAAPTVISSSRRLLSRLRDTMAGDGEPQERLDSIVSIIAADLVAEVCSVYVLRAGNILELFAATGLSPKAIHLTRLALGEGLIGAIASQAKPMALQDAQNNPAFVYRPETGEEIFHSLVGVPILRGGRVTGVLAVQN</sequence>
<reference evidence="2" key="1">
    <citation type="submission" date="2018-05" db="EMBL/GenBank/DDBJ databases">
        <authorList>
            <person name="Lanie J.A."/>
            <person name="Ng W.-L."/>
            <person name="Kazmierczak K.M."/>
            <person name="Andrzejewski T.M."/>
            <person name="Davidsen T.M."/>
            <person name="Wayne K.J."/>
            <person name="Tettelin H."/>
            <person name="Glass J.I."/>
            <person name="Rusch D."/>
            <person name="Podicherti R."/>
            <person name="Tsui H.-C.T."/>
            <person name="Winkler M.E."/>
        </authorList>
    </citation>
    <scope>NUCLEOTIDE SEQUENCE</scope>
</reference>
<feature type="non-terminal residue" evidence="2">
    <location>
        <position position="149"/>
    </location>
</feature>
<organism evidence="2">
    <name type="scientific">marine metagenome</name>
    <dbReference type="NCBI Taxonomy" id="408172"/>
    <lineage>
        <taxon>unclassified sequences</taxon>
        <taxon>metagenomes</taxon>
        <taxon>ecological metagenomes</taxon>
    </lineage>
</organism>
<proteinExistence type="predicted"/>
<dbReference type="InterPro" id="IPR029016">
    <property type="entry name" value="GAF-like_dom_sf"/>
</dbReference>
<evidence type="ECO:0000259" key="1">
    <source>
        <dbReference type="Pfam" id="PF01590"/>
    </source>
</evidence>
<dbReference type="AlphaFoldDB" id="A0A382ETK2"/>
<accession>A0A382ETK2</accession>
<dbReference type="Pfam" id="PF01590">
    <property type="entry name" value="GAF"/>
    <property type="match status" value="1"/>
</dbReference>
<feature type="domain" description="GAF" evidence="1">
    <location>
        <begin position="39"/>
        <end position="149"/>
    </location>
</feature>
<dbReference type="InterPro" id="IPR003018">
    <property type="entry name" value="GAF"/>
</dbReference>
<dbReference type="SUPFAM" id="SSF55781">
    <property type="entry name" value="GAF domain-like"/>
    <property type="match status" value="1"/>
</dbReference>
<protein>
    <recommendedName>
        <fullName evidence="1">GAF domain-containing protein</fullName>
    </recommendedName>
</protein>
<name>A0A382ETK2_9ZZZZ</name>
<dbReference type="EMBL" id="UINC01046271">
    <property type="protein sequence ID" value="SVB54060.1"/>
    <property type="molecule type" value="Genomic_DNA"/>
</dbReference>